<reference evidence="3 4" key="1">
    <citation type="journal article" date="2014" name="Nat. Genet.">
        <title>Genome and transcriptome of the porcine whipworm Trichuris suis.</title>
        <authorList>
            <person name="Jex A.R."/>
            <person name="Nejsum P."/>
            <person name="Schwarz E.M."/>
            <person name="Hu L."/>
            <person name="Young N.D."/>
            <person name="Hall R.S."/>
            <person name="Korhonen P.K."/>
            <person name="Liao S."/>
            <person name="Thamsborg S."/>
            <person name="Xia J."/>
            <person name="Xu P."/>
            <person name="Wang S."/>
            <person name="Scheerlinck J.P."/>
            <person name="Hofmann A."/>
            <person name="Sternberg P.W."/>
            <person name="Wang J."/>
            <person name="Gasser R.B."/>
        </authorList>
    </citation>
    <scope>NUCLEOTIDE SEQUENCE [LARGE SCALE GENOMIC DNA]</scope>
    <source>
        <strain evidence="3">DCEP-RM93M</strain>
    </source>
</reference>
<feature type="domain" description="Peptidase A2" evidence="2">
    <location>
        <begin position="50"/>
        <end position="125"/>
    </location>
</feature>
<dbReference type="Proteomes" id="UP000030764">
    <property type="component" value="Unassembled WGS sequence"/>
</dbReference>
<sequence length="373" mass="40662">MVWPPGSHLVGQLHLYGGHDGKRTGPPVAAATTGRGSQCPLLFVRDTSGRRFLVDSGSEVSILPVGTPVGRAPLTNVPKLRAANGTLIDIFETDKLVELDLGLGRTYPFKFFVAAVPEAILGADFLRAHVLVPDLRATRLYDRATFLSAACSTHPGTPADISSKTVHVKVERKSPVPSADGEELQYVRHLPVFRSLLDTPGRFPAVAMPGVEHCICSRGAPVYARPRRLTPAKLAAARKELDELLRCSILVPSHSQWASPIHLVPKDKGAGYRMVGCYERLNAVTVPDSKIDLARVRADPDEPNGPEEDRDSHSLWAVRIYQNAIWATQSRPNLPTSHGYGVPRPSEGLRLYRRCPRVFQHSPTAPGRLGCSP</sequence>
<name>A0A085LV56_9BILA</name>
<dbReference type="GO" id="GO:0004190">
    <property type="term" value="F:aspartic-type endopeptidase activity"/>
    <property type="evidence" value="ECO:0007669"/>
    <property type="project" value="InterPro"/>
</dbReference>
<evidence type="ECO:0000313" key="4">
    <source>
        <dbReference type="Proteomes" id="UP000030764"/>
    </source>
</evidence>
<evidence type="ECO:0000256" key="1">
    <source>
        <dbReference type="ARBA" id="ARBA00022801"/>
    </source>
</evidence>
<dbReference type="InterPro" id="IPR021109">
    <property type="entry name" value="Peptidase_aspartic_dom_sf"/>
</dbReference>
<dbReference type="SUPFAM" id="SSF50630">
    <property type="entry name" value="Acid proteases"/>
    <property type="match status" value="1"/>
</dbReference>
<dbReference type="PANTHER" id="PTHR24559">
    <property type="entry name" value="TRANSPOSON TY3-I GAG-POL POLYPROTEIN"/>
    <property type="match status" value="1"/>
</dbReference>
<dbReference type="InterPro" id="IPR053134">
    <property type="entry name" value="RNA-dir_DNA_polymerase"/>
</dbReference>
<gene>
    <name evidence="3" type="ORF">M513_10215</name>
</gene>
<dbReference type="AlphaFoldDB" id="A0A085LV56"/>
<proteinExistence type="predicted"/>
<dbReference type="Gene3D" id="3.10.10.10">
    <property type="entry name" value="HIV Type 1 Reverse Transcriptase, subunit A, domain 1"/>
    <property type="match status" value="1"/>
</dbReference>
<evidence type="ECO:0000313" key="3">
    <source>
        <dbReference type="EMBL" id="KFD48852.1"/>
    </source>
</evidence>
<organism evidence="3 4">
    <name type="scientific">Trichuris suis</name>
    <name type="common">pig whipworm</name>
    <dbReference type="NCBI Taxonomy" id="68888"/>
    <lineage>
        <taxon>Eukaryota</taxon>
        <taxon>Metazoa</taxon>
        <taxon>Ecdysozoa</taxon>
        <taxon>Nematoda</taxon>
        <taxon>Enoplea</taxon>
        <taxon>Dorylaimia</taxon>
        <taxon>Trichinellida</taxon>
        <taxon>Trichuridae</taxon>
        <taxon>Trichuris</taxon>
    </lineage>
</organism>
<dbReference type="EMBL" id="KL363282">
    <property type="protein sequence ID" value="KFD48852.1"/>
    <property type="molecule type" value="Genomic_DNA"/>
</dbReference>
<dbReference type="PANTHER" id="PTHR24559:SF444">
    <property type="entry name" value="REVERSE TRANSCRIPTASE DOMAIN-CONTAINING PROTEIN"/>
    <property type="match status" value="1"/>
</dbReference>
<dbReference type="SUPFAM" id="SSF56672">
    <property type="entry name" value="DNA/RNA polymerases"/>
    <property type="match status" value="1"/>
</dbReference>
<dbReference type="PROSITE" id="PS50175">
    <property type="entry name" value="ASP_PROT_RETROV"/>
    <property type="match status" value="1"/>
</dbReference>
<dbReference type="InterPro" id="IPR043502">
    <property type="entry name" value="DNA/RNA_pol_sf"/>
</dbReference>
<dbReference type="GO" id="GO:0006508">
    <property type="term" value="P:proteolysis"/>
    <property type="evidence" value="ECO:0007669"/>
    <property type="project" value="InterPro"/>
</dbReference>
<keyword evidence="4" id="KW-1185">Reference proteome</keyword>
<evidence type="ECO:0000259" key="2">
    <source>
        <dbReference type="PROSITE" id="PS50175"/>
    </source>
</evidence>
<dbReference type="InterPro" id="IPR001995">
    <property type="entry name" value="Peptidase_A2_cat"/>
</dbReference>
<keyword evidence="1" id="KW-0378">Hydrolase</keyword>
<accession>A0A085LV56</accession>
<protein>
    <recommendedName>
        <fullName evidence="2">Peptidase A2 domain-containing protein</fullName>
    </recommendedName>
</protein>